<dbReference type="GO" id="GO:0005814">
    <property type="term" value="C:centriole"/>
    <property type="evidence" value="ECO:0007669"/>
    <property type="project" value="TreeGrafter"/>
</dbReference>
<dbReference type="EMBL" id="JAHGAV010000268">
    <property type="protein sequence ID" value="KAG6927228.1"/>
    <property type="molecule type" value="Genomic_DNA"/>
</dbReference>
<evidence type="ECO:0000256" key="2">
    <source>
        <dbReference type="SAM" id="MobiDB-lite"/>
    </source>
</evidence>
<evidence type="ECO:0000256" key="1">
    <source>
        <dbReference type="ARBA" id="ARBA00008738"/>
    </source>
</evidence>
<feature type="non-terminal residue" evidence="3">
    <location>
        <position position="1"/>
    </location>
</feature>
<comment type="similarity">
    <text evidence="1">Belongs to the FAM154 family.</text>
</comment>
<dbReference type="AlphaFoldDB" id="A0A8T1SEH7"/>
<name>A0A8T1SEH7_CHESE</name>
<gene>
    <name evidence="3" type="primary">SAXO2</name>
    <name evidence="3" type="ORF">G0U57_010191</name>
</gene>
<evidence type="ECO:0000313" key="4">
    <source>
        <dbReference type="Proteomes" id="UP000765507"/>
    </source>
</evidence>
<dbReference type="PANTHER" id="PTHR31516">
    <property type="entry name" value="STABILIZER OF AXONEMAL MICROTUBULES 2"/>
    <property type="match status" value="1"/>
</dbReference>
<evidence type="ECO:0000313" key="3">
    <source>
        <dbReference type="EMBL" id="KAG6927228.1"/>
    </source>
</evidence>
<dbReference type="OrthoDB" id="365640at2759"/>
<sequence>YLPYDVVNRPLRVQEEYKRKPGETDFGTTYRRDYNLHKIQPVTLVRPLERKHIKGGKLDTIPTYQDDYRSWEVQRREPNKLGHTYHPPTEKFGNSTTFQDDFVPRELNPRQSFKPPSVAKLSDV</sequence>
<accession>A0A8T1SEH7</accession>
<dbReference type="Proteomes" id="UP000765507">
    <property type="component" value="Unassembled WGS sequence"/>
</dbReference>
<dbReference type="GO" id="GO:0036064">
    <property type="term" value="C:ciliary basal body"/>
    <property type="evidence" value="ECO:0007669"/>
    <property type="project" value="TreeGrafter"/>
</dbReference>
<dbReference type="Pfam" id="PF05217">
    <property type="entry name" value="SAXO1-2"/>
    <property type="match status" value="1"/>
</dbReference>
<dbReference type="GO" id="GO:0036126">
    <property type="term" value="C:sperm flagellum"/>
    <property type="evidence" value="ECO:0007669"/>
    <property type="project" value="TreeGrafter"/>
</dbReference>
<dbReference type="GO" id="GO:0008017">
    <property type="term" value="F:microtubule binding"/>
    <property type="evidence" value="ECO:0007669"/>
    <property type="project" value="InterPro"/>
</dbReference>
<feature type="non-terminal residue" evidence="3">
    <location>
        <position position="124"/>
    </location>
</feature>
<comment type="caution">
    <text evidence="3">The sequence shown here is derived from an EMBL/GenBank/DDBJ whole genome shotgun (WGS) entry which is preliminary data.</text>
</comment>
<organism evidence="3 4">
    <name type="scientific">Chelydra serpentina</name>
    <name type="common">Snapping turtle</name>
    <name type="synonym">Testudo serpentina</name>
    <dbReference type="NCBI Taxonomy" id="8475"/>
    <lineage>
        <taxon>Eukaryota</taxon>
        <taxon>Metazoa</taxon>
        <taxon>Chordata</taxon>
        <taxon>Craniata</taxon>
        <taxon>Vertebrata</taxon>
        <taxon>Euteleostomi</taxon>
        <taxon>Archelosauria</taxon>
        <taxon>Testudinata</taxon>
        <taxon>Testudines</taxon>
        <taxon>Cryptodira</taxon>
        <taxon>Durocryptodira</taxon>
        <taxon>Americhelydia</taxon>
        <taxon>Chelydroidea</taxon>
        <taxon>Chelydridae</taxon>
        <taxon>Chelydra</taxon>
    </lineage>
</organism>
<reference evidence="3 4" key="1">
    <citation type="journal article" date="2020" name="G3 (Bethesda)">
        <title>Draft Genome of the Common Snapping Turtle, Chelydra serpentina, a Model for Phenotypic Plasticity in Reptiles.</title>
        <authorList>
            <person name="Das D."/>
            <person name="Singh S.K."/>
            <person name="Bierstedt J."/>
            <person name="Erickson A."/>
            <person name="Galli G.L.J."/>
            <person name="Crossley D.A. 2nd"/>
            <person name="Rhen T."/>
        </authorList>
    </citation>
    <scope>NUCLEOTIDE SEQUENCE [LARGE SCALE GENOMIC DNA]</scope>
    <source>
        <strain evidence="3">KW</strain>
    </source>
</reference>
<dbReference type="InterPro" id="IPR033336">
    <property type="entry name" value="SAXO1/2"/>
</dbReference>
<feature type="region of interest" description="Disordered" evidence="2">
    <location>
        <begin position="78"/>
        <end position="124"/>
    </location>
</feature>
<proteinExistence type="inferred from homology"/>
<keyword evidence="4" id="KW-1185">Reference proteome</keyword>
<dbReference type="PANTHER" id="PTHR31516:SF6">
    <property type="entry name" value="STABILIZER OF AXONEMAL MICROTUBULES 2"/>
    <property type="match status" value="1"/>
</dbReference>
<protein>
    <submittedName>
        <fullName evidence="3">Stabilizer of axonemal microtubules 2</fullName>
    </submittedName>
</protein>
<dbReference type="GO" id="GO:0005879">
    <property type="term" value="C:axonemal microtubule"/>
    <property type="evidence" value="ECO:0007669"/>
    <property type="project" value="TreeGrafter"/>
</dbReference>